<dbReference type="GO" id="GO:0140359">
    <property type="term" value="F:ABC-type transporter activity"/>
    <property type="evidence" value="ECO:0007669"/>
    <property type="project" value="InterPro"/>
</dbReference>
<gene>
    <name evidence="2" type="ORF">DRJ04_05785</name>
</gene>
<keyword evidence="1" id="KW-0472">Membrane</keyword>
<evidence type="ECO:0000313" key="2">
    <source>
        <dbReference type="EMBL" id="RLE12667.1"/>
    </source>
</evidence>
<protein>
    <submittedName>
        <fullName evidence="2">ABC transporter</fullName>
    </submittedName>
</protein>
<evidence type="ECO:0000256" key="1">
    <source>
        <dbReference type="SAM" id="Phobius"/>
    </source>
</evidence>
<feature type="transmembrane region" description="Helical" evidence="1">
    <location>
        <begin position="190"/>
        <end position="208"/>
    </location>
</feature>
<organism evidence="2 3">
    <name type="scientific">Aerophobetes bacterium</name>
    <dbReference type="NCBI Taxonomy" id="2030807"/>
    <lineage>
        <taxon>Bacteria</taxon>
        <taxon>Candidatus Aerophobota</taxon>
    </lineage>
</organism>
<dbReference type="GO" id="GO:0005886">
    <property type="term" value="C:plasma membrane"/>
    <property type="evidence" value="ECO:0007669"/>
    <property type="project" value="UniProtKB-SubCell"/>
</dbReference>
<dbReference type="Proteomes" id="UP000280417">
    <property type="component" value="Unassembled WGS sequence"/>
</dbReference>
<name>A0A662DDS0_UNCAE</name>
<dbReference type="PANTHER" id="PTHR43471:SF14">
    <property type="entry name" value="ABC-2 TYPE TRANSPORT SYSTEM PERMEASE PROTEIN"/>
    <property type="match status" value="1"/>
</dbReference>
<keyword evidence="1" id="KW-1133">Transmembrane helix</keyword>
<feature type="transmembrane region" description="Helical" evidence="1">
    <location>
        <begin position="21"/>
        <end position="39"/>
    </location>
</feature>
<reference evidence="2 3" key="1">
    <citation type="submission" date="2018-06" db="EMBL/GenBank/DDBJ databases">
        <title>Extensive metabolic versatility and redundancy in microbially diverse, dynamic hydrothermal sediments.</title>
        <authorList>
            <person name="Dombrowski N."/>
            <person name="Teske A."/>
            <person name="Baker B.J."/>
        </authorList>
    </citation>
    <scope>NUCLEOTIDE SEQUENCE [LARGE SCALE GENOMIC DNA]</scope>
    <source>
        <strain evidence="2">B3_G15</strain>
    </source>
</reference>
<accession>A0A662DDS0</accession>
<dbReference type="AlphaFoldDB" id="A0A662DDS0"/>
<feature type="transmembrane region" description="Helical" evidence="1">
    <location>
        <begin position="116"/>
        <end position="142"/>
    </location>
</feature>
<comment type="caution">
    <text evidence="2">The sequence shown here is derived from an EMBL/GenBank/DDBJ whole genome shotgun (WGS) entry which is preliminary data.</text>
</comment>
<feature type="transmembrane region" description="Helical" evidence="1">
    <location>
        <begin position="154"/>
        <end position="178"/>
    </location>
</feature>
<dbReference type="EMBL" id="QMQA01000148">
    <property type="protein sequence ID" value="RLE12667.1"/>
    <property type="molecule type" value="Genomic_DNA"/>
</dbReference>
<feature type="transmembrane region" description="Helical" evidence="1">
    <location>
        <begin position="281"/>
        <end position="304"/>
    </location>
</feature>
<evidence type="ECO:0000313" key="3">
    <source>
        <dbReference type="Proteomes" id="UP000280417"/>
    </source>
</evidence>
<dbReference type="PANTHER" id="PTHR43471">
    <property type="entry name" value="ABC TRANSPORTER PERMEASE"/>
    <property type="match status" value="1"/>
</dbReference>
<proteinExistence type="predicted"/>
<dbReference type="Pfam" id="PF12679">
    <property type="entry name" value="ABC2_membrane_2"/>
    <property type="match status" value="1"/>
</dbReference>
<keyword evidence="1" id="KW-0812">Transmembrane</keyword>
<feature type="transmembrane region" description="Helical" evidence="1">
    <location>
        <begin position="59"/>
        <end position="86"/>
    </location>
</feature>
<sequence length="312" mass="34342">MSAIGVIFWKEMTDYFGSRRFLILFIIICLTGISVAYLASQNLQNLSLLPVEFTLLGFFISSAGALPSFTFFVSFFGPLIGIILGFDAISAERSRGTISVVLSQPVFRDSLINGKFLAGLVTIAVMFASIFLIILGLGVWTLGFVPNLAEISRIGVYYLATVVYIGFWLSLGILFSILFRRTSSSALTSIMMWIFFTFFIYMIANVIADQVVPVPAVTTPEVIAKNEAIRRGIMRISPATLFEQIATAVLNPSVRAFGFVTSAQISGLLPTPLPLAQSLMIVWPEFVGLIVLMLICFAVSYVVFMRQEIRSV</sequence>